<dbReference type="InterPro" id="IPR000212">
    <property type="entry name" value="DNA_helicase_UvrD/REP"/>
</dbReference>
<dbReference type="GO" id="GO:0003677">
    <property type="term" value="F:DNA binding"/>
    <property type="evidence" value="ECO:0007669"/>
    <property type="project" value="UniProtKB-KW"/>
</dbReference>
<dbReference type="SUPFAM" id="SSF52540">
    <property type="entry name" value="P-loop containing nucleoside triphosphate hydrolases"/>
    <property type="match status" value="1"/>
</dbReference>
<gene>
    <name evidence="14" type="ORF">CIAN88_11160</name>
    <name evidence="15" type="ORF">GT664_12175</name>
</gene>
<dbReference type="Proteomes" id="UP000030008">
    <property type="component" value="Unassembled WGS sequence"/>
</dbReference>
<evidence type="ECO:0000256" key="11">
    <source>
        <dbReference type="PROSITE-ProRule" id="PRU00560"/>
    </source>
</evidence>
<dbReference type="InterPro" id="IPR014016">
    <property type="entry name" value="UvrD-like_ATP-bd"/>
</dbReference>
<keyword evidence="5 11" id="KW-0067">ATP-binding</keyword>
<dbReference type="AlphaFoldDB" id="A0A099I803"/>
<dbReference type="GO" id="GO:0016787">
    <property type="term" value="F:hydrolase activity"/>
    <property type="evidence" value="ECO:0007669"/>
    <property type="project" value="UniProtKB-UniRule"/>
</dbReference>
<evidence type="ECO:0000256" key="7">
    <source>
        <dbReference type="ARBA" id="ARBA00023235"/>
    </source>
</evidence>
<evidence type="ECO:0000256" key="9">
    <source>
        <dbReference type="ARBA" id="ARBA00034808"/>
    </source>
</evidence>
<dbReference type="Gene3D" id="1.10.10.160">
    <property type="match status" value="1"/>
</dbReference>
<dbReference type="InterPro" id="IPR013986">
    <property type="entry name" value="DExx_box_DNA_helicase_dom_sf"/>
</dbReference>
<accession>A0A099I803</accession>
<evidence type="ECO:0000313" key="14">
    <source>
        <dbReference type="EMBL" id="KGJ53028.1"/>
    </source>
</evidence>
<keyword evidence="2 11" id="KW-0547">Nucleotide-binding</keyword>
<evidence type="ECO:0000256" key="10">
    <source>
        <dbReference type="ARBA" id="ARBA00048988"/>
    </source>
</evidence>
<dbReference type="Pfam" id="PF00580">
    <property type="entry name" value="UvrD-helicase"/>
    <property type="match status" value="1"/>
</dbReference>
<dbReference type="EMBL" id="WWTN01000020">
    <property type="protein sequence ID" value="MZH56484.1"/>
    <property type="molecule type" value="Genomic_DNA"/>
</dbReference>
<dbReference type="PROSITE" id="PS51198">
    <property type="entry name" value="UVRD_HELICASE_ATP_BIND"/>
    <property type="match status" value="1"/>
</dbReference>
<feature type="domain" description="UvrD-like helicase C-terminal" evidence="13">
    <location>
        <begin position="288"/>
        <end position="535"/>
    </location>
</feature>
<evidence type="ECO:0000256" key="3">
    <source>
        <dbReference type="ARBA" id="ARBA00022801"/>
    </source>
</evidence>
<dbReference type="PANTHER" id="PTHR11070:SF2">
    <property type="entry name" value="ATP-DEPENDENT DNA HELICASE SRS2"/>
    <property type="match status" value="1"/>
</dbReference>
<evidence type="ECO:0000256" key="1">
    <source>
        <dbReference type="ARBA" id="ARBA00009922"/>
    </source>
</evidence>
<feature type="domain" description="UvrD-like helicase ATP-binding" evidence="12">
    <location>
        <begin position="12"/>
        <end position="287"/>
    </location>
</feature>
<evidence type="ECO:0000313" key="16">
    <source>
        <dbReference type="Proteomes" id="UP000030008"/>
    </source>
</evidence>
<reference evidence="14 16" key="1">
    <citation type="submission" date="2014-08" db="EMBL/GenBank/DDBJ databases">
        <title>Clostridium innocuum, an unnegligible vancomycin-resistant pathogen causing extra-intestinal infections.</title>
        <authorList>
            <person name="Feng Y."/>
            <person name="Chiu C.-H."/>
        </authorList>
    </citation>
    <scope>NUCLEOTIDE SEQUENCE [LARGE SCALE GENOMIC DNA]</scope>
    <source>
        <strain evidence="14 16">AN88</strain>
    </source>
</reference>
<evidence type="ECO:0000256" key="2">
    <source>
        <dbReference type="ARBA" id="ARBA00022741"/>
    </source>
</evidence>
<dbReference type="PANTHER" id="PTHR11070">
    <property type="entry name" value="UVRD / RECB / PCRA DNA HELICASE FAMILY MEMBER"/>
    <property type="match status" value="1"/>
</dbReference>
<dbReference type="Pfam" id="PF13361">
    <property type="entry name" value="UvrD_C"/>
    <property type="match status" value="2"/>
</dbReference>
<evidence type="ECO:0000313" key="15">
    <source>
        <dbReference type="EMBL" id="MZH56484.1"/>
    </source>
</evidence>
<dbReference type="GO" id="GO:0000725">
    <property type="term" value="P:recombinational repair"/>
    <property type="evidence" value="ECO:0007669"/>
    <property type="project" value="TreeGrafter"/>
</dbReference>
<dbReference type="GO" id="GO:0005524">
    <property type="term" value="F:ATP binding"/>
    <property type="evidence" value="ECO:0007669"/>
    <property type="project" value="UniProtKB-UniRule"/>
</dbReference>
<feature type="binding site" evidence="11">
    <location>
        <begin position="33"/>
        <end position="40"/>
    </location>
    <ligand>
        <name>ATP</name>
        <dbReference type="ChEBI" id="CHEBI:30616"/>
    </ligand>
</feature>
<comment type="catalytic activity">
    <reaction evidence="8">
        <text>Couples ATP hydrolysis with the unwinding of duplex DNA by translocating in the 3'-5' direction.</text>
        <dbReference type="EC" id="5.6.2.4"/>
    </reaction>
</comment>
<dbReference type="Gene3D" id="1.10.486.10">
    <property type="entry name" value="PCRA, domain 4"/>
    <property type="match status" value="1"/>
</dbReference>
<evidence type="ECO:0000256" key="5">
    <source>
        <dbReference type="ARBA" id="ARBA00022840"/>
    </source>
</evidence>
<dbReference type="Proteomes" id="UP000604383">
    <property type="component" value="Unassembled WGS sequence"/>
</dbReference>
<dbReference type="RefSeq" id="WP_009269464.1">
    <property type="nucleotide sequence ID" value="NZ_BAABXQ010000003.1"/>
</dbReference>
<dbReference type="GO" id="GO:0043138">
    <property type="term" value="F:3'-5' DNA helicase activity"/>
    <property type="evidence" value="ECO:0007669"/>
    <property type="project" value="UniProtKB-EC"/>
</dbReference>
<comment type="caution">
    <text evidence="14">The sequence shown here is derived from an EMBL/GenBank/DDBJ whole genome shotgun (WGS) entry which is preliminary data.</text>
</comment>
<keyword evidence="4 11" id="KW-0347">Helicase</keyword>
<dbReference type="Gene3D" id="3.40.50.300">
    <property type="entry name" value="P-loop containing nucleotide triphosphate hydrolases"/>
    <property type="match status" value="2"/>
</dbReference>
<dbReference type="EC" id="5.6.2.4" evidence="9"/>
<dbReference type="EMBL" id="JQIF01000048">
    <property type="protein sequence ID" value="KGJ53028.1"/>
    <property type="molecule type" value="Genomic_DNA"/>
</dbReference>
<dbReference type="InterPro" id="IPR014017">
    <property type="entry name" value="DNA_helicase_UvrD-like_C"/>
</dbReference>
<evidence type="ECO:0000256" key="6">
    <source>
        <dbReference type="ARBA" id="ARBA00023125"/>
    </source>
</evidence>
<evidence type="ECO:0000256" key="8">
    <source>
        <dbReference type="ARBA" id="ARBA00034617"/>
    </source>
</evidence>
<dbReference type="PROSITE" id="PS51217">
    <property type="entry name" value="UVRD_HELICASE_CTER"/>
    <property type="match status" value="1"/>
</dbReference>
<keyword evidence="3 11" id="KW-0378">Hydrolase</keyword>
<proteinExistence type="inferred from homology"/>
<keyword evidence="6" id="KW-0238">DNA-binding</keyword>
<evidence type="ECO:0000259" key="12">
    <source>
        <dbReference type="PROSITE" id="PS51198"/>
    </source>
</evidence>
<keyword evidence="7" id="KW-0413">Isomerase</keyword>
<evidence type="ECO:0000259" key="13">
    <source>
        <dbReference type="PROSITE" id="PS51217"/>
    </source>
</evidence>
<protein>
    <recommendedName>
        <fullName evidence="9">DNA 3'-5' helicase</fullName>
        <ecNumber evidence="9">5.6.2.4</ecNumber>
    </recommendedName>
</protein>
<comment type="similarity">
    <text evidence="1">Belongs to the helicase family. UvrD subfamily.</text>
</comment>
<sequence>MDMNELLKEYNVELDEKKQELCCELQHPLLINGTTGSGKTFLLLARNAYLMKVEEVEPSAILNIVHDPAIAKRMAKDYRYLYCDDERMPSFVDMHSFAYRIIRFHDKMIQRESCKAYRDMEKVVRRLIKDMFAMELTGVQLRRLMRQISTCRTMMMSEREIASISFEGIDFPAFLKAYDKFKNERNIYDQDDILCECARILMSTPAVLQTFSSRYQYVHIDDAQELSFVAHVIIKLLFSSNCQMMMLADRDQCLDFDKAAYPQALDSFSEAYVQARIEQLEGNWRNNQTINALANEFYYKNETAMSCSSEETCEVKFKGFAQLERMYEYAMRMVVEDESDIAFLYRDGAMAMPLVELFMQHQVPFHLHGSVKKFLQEPVVKDLCNIIELLIDPKDMRAFYEVYEKLGFDISKKVLLEVAQRLRDDEHVDVYQAMMESSYRAAGKKKLAASMENIRTASTLETHTMITFILDKLGYRARLLKANILMNDSNLLALRVIAARYSDPAQFLNRLREMGEFLCEPISRIQIRSVASARGMEFSRVALLDCLGSTFPKAGLQEEELQLERRLFFTGITRAKHQLEFFTSKRCDVTRLEISPFIYELHAPKEEEAKVAGERPVAQPKKLREGGLRRGMRITHATLGEGRIMKISEGMMQVQFQTESKTLNIHHCIMNELIDLV</sequence>
<name>A0A099I803_CLOIN</name>
<reference evidence="15" key="2">
    <citation type="journal article" date="2019" name="Nat. Med.">
        <title>A library of human gut bacterial isolates paired with longitudinal multiomics data enables mechanistic microbiome research.</title>
        <authorList>
            <person name="Poyet M."/>
            <person name="Groussin M."/>
            <person name="Gibbons S.M."/>
            <person name="Avila-Pacheco J."/>
            <person name="Jiang X."/>
            <person name="Kearney S.M."/>
            <person name="Perrotta A.R."/>
            <person name="Berdy B."/>
            <person name="Zhao S."/>
            <person name="Lieberman T.D."/>
            <person name="Swanson P.K."/>
            <person name="Smith M."/>
            <person name="Roesemann S."/>
            <person name="Alexander J.E."/>
            <person name="Rich S.A."/>
            <person name="Livny J."/>
            <person name="Vlamakis H."/>
            <person name="Clish C."/>
            <person name="Bullock K."/>
            <person name="Deik A."/>
            <person name="Scott J."/>
            <person name="Pierce K.A."/>
            <person name="Xavier R.J."/>
            <person name="Alm E.J."/>
        </authorList>
    </citation>
    <scope>NUCLEOTIDE SEQUENCE</scope>
    <source>
        <strain evidence="15">BIOML-A12</strain>
    </source>
</reference>
<dbReference type="InterPro" id="IPR027417">
    <property type="entry name" value="P-loop_NTPase"/>
</dbReference>
<comment type="catalytic activity">
    <reaction evidence="10">
        <text>ATP + H2O = ADP + phosphate + H(+)</text>
        <dbReference type="Rhea" id="RHEA:13065"/>
        <dbReference type="ChEBI" id="CHEBI:15377"/>
        <dbReference type="ChEBI" id="CHEBI:15378"/>
        <dbReference type="ChEBI" id="CHEBI:30616"/>
        <dbReference type="ChEBI" id="CHEBI:43474"/>
        <dbReference type="ChEBI" id="CHEBI:456216"/>
        <dbReference type="EC" id="5.6.2.4"/>
    </reaction>
</comment>
<organism evidence="14 16">
    <name type="scientific">Clostridium innocuum</name>
    <dbReference type="NCBI Taxonomy" id="1522"/>
    <lineage>
        <taxon>Bacteria</taxon>
        <taxon>Bacillati</taxon>
        <taxon>Bacillota</taxon>
        <taxon>Clostridia</taxon>
        <taxon>Eubacteriales</taxon>
        <taxon>Clostridiaceae</taxon>
        <taxon>Clostridium</taxon>
    </lineage>
</organism>
<evidence type="ECO:0000256" key="4">
    <source>
        <dbReference type="ARBA" id="ARBA00022806"/>
    </source>
</evidence>